<evidence type="ECO:0000313" key="2">
    <source>
        <dbReference type="EMBL" id="GGI87123.1"/>
    </source>
</evidence>
<accession>A0A917JWF8</accession>
<dbReference type="PANTHER" id="PTHR37528:SF1">
    <property type="entry name" value="UPF0149 PROTEIN YGFB"/>
    <property type="match status" value="1"/>
</dbReference>
<evidence type="ECO:0000313" key="3">
    <source>
        <dbReference type="Proteomes" id="UP000630149"/>
    </source>
</evidence>
<comment type="similarity">
    <text evidence="1">Belongs to the UPF0149 family.</text>
</comment>
<dbReference type="InterPro" id="IPR011978">
    <property type="entry name" value="YgfB-like"/>
</dbReference>
<gene>
    <name evidence="2" type="ORF">GCM10007966_14800</name>
</gene>
<name>A0A917JWF8_9GAMM</name>
<dbReference type="Gene3D" id="1.20.120.740">
    <property type="entry name" value="YgfB uncharacterised protein family UPF0149, PF03695"/>
    <property type="match status" value="1"/>
</dbReference>
<dbReference type="EMBL" id="BMOB01000006">
    <property type="protein sequence ID" value="GGI87123.1"/>
    <property type="molecule type" value="Genomic_DNA"/>
</dbReference>
<dbReference type="PANTHER" id="PTHR37528">
    <property type="entry name" value="UPF0149 PROTEIN YGFB"/>
    <property type="match status" value="1"/>
</dbReference>
<keyword evidence="3" id="KW-1185">Reference proteome</keyword>
<protein>
    <recommendedName>
        <fullName evidence="4">YecA family protein</fullName>
    </recommendedName>
</protein>
<dbReference type="InterPro" id="IPR036255">
    <property type="entry name" value="YgfB-like_sf"/>
</dbReference>
<dbReference type="GO" id="GO:0005829">
    <property type="term" value="C:cytosol"/>
    <property type="evidence" value="ECO:0007669"/>
    <property type="project" value="TreeGrafter"/>
</dbReference>
<sequence length="158" mass="18016">MMCGYLSAGATHKGEEYFRALMLNKDDSSRAAILALFDVYAVSQQQISNLDFEFQLMLPEEDESLSTRAQAFSEWCDGFIQGLVMAGVDVEQIEEEEVQDAIQHIAEFAKLDYDSLNIDEEDERALMEVSEYARMAVLRIYGDLKENHHHEDATQKAH</sequence>
<comment type="caution">
    <text evidence="2">The sequence shown here is derived from an EMBL/GenBank/DDBJ whole genome shotgun (WGS) entry which is preliminary data.</text>
</comment>
<evidence type="ECO:0008006" key="4">
    <source>
        <dbReference type="Google" id="ProtNLM"/>
    </source>
</evidence>
<evidence type="ECO:0000256" key="1">
    <source>
        <dbReference type="ARBA" id="ARBA00038308"/>
    </source>
</evidence>
<reference evidence="2" key="2">
    <citation type="submission" date="2020-09" db="EMBL/GenBank/DDBJ databases">
        <authorList>
            <person name="Sun Q."/>
            <person name="Ohkuma M."/>
        </authorList>
    </citation>
    <scope>NUCLEOTIDE SEQUENCE</scope>
    <source>
        <strain evidence="2">JCM 13919</strain>
    </source>
</reference>
<organism evidence="2 3">
    <name type="scientific">Legionella impletisoli</name>
    <dbReference type="NCBI Taxonomy" id="343510"/>
    <lineage>
        <taxon>Bacteria</taxon>
        <taxon>Pseudomonadati</taxon>
        <taxon>Pseudomonadota</taxon>
        <taxon>Gammaproteobacteria</taxon>
        <taxon>Legionellales</taxon>
        <taxon>Legionellaceae</taxon>
        <taxon>Legionella</taxon>
    </lineage>
</organism>
<dbReference type="Proteomes" id="UP000630149">
    <property type="component" value="Unassembled WGS sequence"/>
</dbReference>
<dbReference type="SUPFAM" id="SSF101327">
    <property type="entry name" value="YgfB-like"/>
    <property type="match status" value="1"/>
</dbReference>
<proteinExistence type="inferred from homology"/>
<dbReference type="Pfam" id="PF03695">
    <property type="entry name" value="UPF0149"/>
    <property type="match status" value="1"/>
</dbReference>
<reference evidence="2" key="1">
    <citation type="journal article" date="2014" name="Int. J. Syst. Evol. Microbiol.">
        <title>Complete genome sequence of Corynebacterium casei LMG S-19264T (=DSM 44701T), isolated from a smear-ripened cheese.</title>
        <authorList>
            <consortium name="US DOE Joint Genome Institute (JGI-PGF)"/>
            <person name="Walter F."/>
            <person name="Albersmeier A."/>
            <person name="Kalinowski J."/>
            <person name="Ruckert C."/>
        </authorList>
    </citation>
    <scope>NUCLEOTIDE SEQUENCE</scope>
    <source>
        <strain evidence="2">JCM 13919</strain>
    </source>
</reference>
<dbReference type="AlphaFoldDB" id="A0A917JWF8"/>